<gene>
    <name evidence="2" type="ORF">DW060_11335</name>
</gene>
<name>A0A3R6IQX6_9BACT</name>
<proteinExistence type="inferred from homology"/>
<accession>A0A3R6IQX6</accession>
<dbReference type="Pfam" id="PF03883">
    <property type="entry name" value="H2O2_YaaD"/>
    <property type="match status" value="1"/>
</dbReference>
<dbReference type="GO" id="GO:0005829">
    <property type="term" value="C:cytosol"/>
    <property type="evidence" value="ECO:0007669"/>
    <property type="project" value="TreeGrafter"/>
</dbReference>
<sequence>MQILLANAKIMFGKTDRKPLSTPLFQTIADMLAAEMAKMDMEDLARQLDCSKKIATENWIRYQNFVVAEKMPALLAYNGQAYKHLCAATLSEEALEYAQKHLWITCFLYGLLRPMDAVVPYRMEHYVSLETTNDKPINHFWRDKLTDVLIASVQADDGILLHLSTEEYEHLFDWKRVCKEVTIVQPHFYIRQKDGSLKTQAVWAKSCRGAMVRFILNNRLVTPEELSGFSYECFEFAPQLGDTTVPHFVREA</sequence>
<protein>
    <recommendedName>
        <fullName evidence="1">UPF0246 protein DW060_11335</fullName>
    </recommendedName>
</protein>
<comment type="similarity">
    <text evidence="1">Belongs to the UPF0246 family.</text>
</comment>
<keyword evidence="3" id="KW-1185">Reference proteome</keyword>
<dbReference type="GO" id="GO:0033194">
    <property type="term" value="P:response to hydroperoxide"/>
    <property type="evidence" value="ECO:0007669"/>
    <property type="project" value="TreeGrafter"/>
</dbReference>
<evidence type="ECO:0000256" key="1">
    <source>
        <dbReference type="HAMAP-Rule" id="MF_00652"/>
    </source>
</evidence>
<organism evidence="2 3">
    <name type="scientific">Leyella stercorea</name>
    <dbReference type="NCBI Taxonomy" id="363265"/>
    <lineage>
        <taxon>Bacteria</taxon>
        <taxon>Pseudomonadati</taxon>
        <taxon>Bacteroidota</taxon>
        <taxon>Bacteroidia</taxon>
        <taxon>Bacteroidales</taxon>
        <taxon>Prevotellaceae</taxon>
        <taxon>Leyella</taxon>
    </lineage>
</organism>
<dbReference type="PANTHER" id="PTHR30283:SF4">
    <property type="entry name" value="PEROXIDE STRESS RESISTANCE PROTEIN YAAA"/>
    <property type="match status" value="1"/>
</dbReference>
<dbReference type="InterPro" id="IPR005583">
    <property type="entry name" value="YaaA"/>
</dbReference>
<dbReference type="PANTHER" id="PTHR30283">
    <property type="entry name" value="PEROXIDE STRESS RESPONSE PROTEIN YAAA"/>
    <property type="match status" value="1"/>
</dbReference>
<dbReference type="HAMAP" id="MF_00652">
    <property type="entry name" value="UPF0246"/>
    <property type="match status" value="1"/>
</dbReference>
<evidence type="ECO:0000313" key="2">
    <source>
        <dbReference type="EMBL" id="RHK48057.1"/>
    </source>
</evidence>
<reference evidence="2 3" key="1">
    <citation type="submission" date="2018-08" db="EMBL/GenBank/DDBJ databases">
        <title>A genome reference for cultivated species of the human gut microbiota.</title>
        <authorList>
            <person name="Zou Y."/>
            <person name="Xue W."/>
            <person name="Luo G."/>
        </authorList>
    </citation>
    <scope>NUCLEOTIDE SEQUENCE [LARGE SCALE GENOMIC DNA]</scope>
    <source>
        <strain evidence="2 3">AF42-9</strain>
    </source>
</reference>
<dbReference type="AlphaFoldDB" id="A0A3R6IQX6"/>
<dbReference type="EMBL" id="QRNO01000073">
    <property type="protein sequence ID" value="RHK48057.1"/>
    <property type="molecule type" value="Genomic_DNA"/>
</dbReference>
<comment type="caution">
    <text evidence="2">The sequence shown here is derived from an EMBL/GenBank/DDBJ whole genome shotgun (WGS) entry which is preliminary data.</text>
</comment>
<dbReference type="Proteomes" id="UP000286598">
    <property type="component" value="Unassembled WGS sequence"/>
</dbReference>
<evidence type="ECO:0000313" key="3">
    <source>
        <dbReference type="Proteomes" id="UP000286598"/>
    </source>
</evidence>
<dbReference type="OrthoDB" id="9777133at2"/>